<reference evidence="5 6" key="1">
    <citation type="submission" date="2022-05" db="EMBL/GenBank/DDBJ databases">
        <title>Seasonal and diel survey of microbial diversity of the Tyrrhenian coast.</title>
        <authorList>
            <person name="Gattoni G."/>
            <person name="Corral P."/>
        </authorList>
    </citation>
    <scope>NUCLEOTIDE SEQUENCE [LARGE SCALE GENOMIC DNA]</scope>
    <source>
        <strain evidence="5 6">V10</strain>
    </source>
</reference>
<dbReference type="EMBL" id="JALZWP010000018">
    <property type="protein sequence ID" value="MCL1629903.1"/>
    <property type="molecule type" value="Genomic_DNA"/>
</dbReference>
<keyword evidence="3" id="KW-0804">Transcription</keyword>
<dbReference type="Proteomes" id="UP001202550">
    <property type="component" value="Unassembled WGS sequence"/>
</dbReference>
<name>A0ABT0M5H3_9RHOB</name>
<protein>
    <submittedName>
        <fullName evidence="5">Transcriptional regulator</fullName>
    </submittedName>
</protein>
<keyword evidence="1" id="KW-0805">Transcription regulation</keyword>
<accession>A0ABT0M5H3</accession>
<dbReference type="PROSITE" id="PS50943">
    <property type="entry name" value="HTH_CROC1"/>
    <property type="match status" value="1"/>
</dbReference>
<evidence type="ECO:0000313" key="5">
    <source>
        <dbReference type="EMBL" id="MCL1629903.1"/>
    </source>
</evidence>
<evidence type="ECO:0000259" key="4">
    <source>
        <dbReference type="PROSITE" id="PS50943"/>
    </source>
</evidence>
<proteinExistence type="predicted"/>
<feature type="domain" description="HTH cro/C1-type" evidence="4">
    <location>
        <begin position="37"/>
        <end position="72"/>
    </location>
</feature>
<dbReference type="Gene3D" id="1.10.260.40">
    <property type="entry name" value="lambda repressor-like DNA-binding domains"/>
    <property type="match status" value="1"/>
</dbReference>
<organism evidence="5 6">
    <name type="scientific">Roseinatronobacter domitianus</name>
    <dbReference type="NCBI Taxonomy" id="2940293"/>
    <lineage>
        <taxon>Bacteria</taxon>
        <taxon>Pseudomonadati</taxon>
        <taxon>Pseudomonadota</taxon>
        <taxon>Alphaproteobacteria</taxon>
        <taxon>Rhodobacterales</taxon>
        <taxon>Paracoccaceae</taxon>
        <taxon>Roseinatronobacter</taxon>
    </lineage>
</organism>
<dbReference type="SMART" id="SM00530">
    <property type="entry name" value="HTH_XRE"/>
    <property type="match status" value="1"/>
</dbReference>
<dbReference type="Pfam" id="PF01381">
    <property type="entry name" value="HTH_3"/>
    <property type="match status" value="1"/>
</dbReference>
<sequence>MSDAFKSIETGLQEALAHAQGKPVGTVHEIELSDPDVQAIRARTGLSQSDFARSIGVKKGTLLNWEQRRRSPEGPARVLLALIDKDPQIVQRTLVR</sequence>
<dbReference type="InterPro" id="IPR001387">
    <property type="entry name" value="Cro/C1-type_HTH"/>
</dbReference>
<dbReference type="SUPFAM" id="SSF47413">
    <property type="entry name" value="lambda repressor-like DNA-binding domains"/>
    <property type="match status" value="1"/>
</dbReference>
<dbReference type="PANTHER" id="PTHR36511:SF3">
    <property type="entry name" value="ANTITOXIN HIGA-2"/>
    <property type="match status" value="1"/>
</dbReference>
<dbReference type="InterPro" id="IPR052359">
    <property type="entry name" value="HTH-type_reg/antitoxin"/>
</dbReference>
<evidence type="ECO:0000256" key="2">
    <source>
        <dbReference type="ARBA" id="ARBA00023125"/>
    </source>
</evidence>
<dbReference type="RefSeq" id="WP_249060258.1">
    <property type="nucleotide sequence ID" value="NZ_JALZWP010000018.1"/>
</dbReference>
<dbReference type="PANTHER" id="PTHR36511">
    <property type="entry name" value="MERR FAMILY BACTERIAL REGULATORY PROTEIN"/>
    <property type="match status" value="1"/>
</dbReference>
<keyword evidence="6" id="KW-1185">Reference proteome</keyword>
<dbReference type="CDD" id="cd00093">
    <property type="entry name" value="HTH_XRE"/>
    <property type="match status" value="1"/>
</dbReference>
<keyword evidence="2" id="KW-0238">DNA-binding</keyword>
<evidence type="ECO:0000313" key="6">
    <source>
        <dbReference type="Proteomes" id="UP001202550"/>
    </source>
</evidence>
<dbReference type="InterPro" id="IPR010982">
    <property type="entry name" value="Lambda_DNA-bd_dom_sf"/>
</dbReference>
<gene>
    <name evidence="5" type="ORF">M3N55_14295</name>
</gene>
<comment type="caution">
    <text evidence="5">The sequence shown here is derived from an EMBL/GenBank/DDBJ whole genome shotgun (WGS) entry which is preliminary data.</text>
</comment>
<evidence type="ECO:0000256" key="1">
    <source>
        <dbReference type="ARBA" id="ARBA00023015"/>
    </source>
</evidence>
<evidence type="ECO:0000256" key="3">
    <source>
        <dbReference type="ARBA" id="ARBA00023163"/>
    </source>
</evidence>